<sequence length="179" mass="19083">MRRLLRPVRSESGAGGIPRRLLAGALAGATGTAAMTVTGRLHREVYARRRGMAPSEITEILDYDDSDHVVVAASRVLRAVVGRAPESPGARRALFWLVHWGYGSVVGATHAELRHHLGEPAAGVAFFLGCQTMALSLFPVLGDTPVPWRWTPRLMTVSLAQHVVYAAAVAGTGAALARD</sequence>
<evidence type="ECO:0000313" key="1">
    <source>
        <dbReference type="EMBL" id="MEJ2868241.1"/>
    </source>
</evidence>
<comment type="caution">
    <text evidence="1">The sequence shown here is derived from an EMBL/GenBank/DDBJ whole genome shotgun (WGS) entry which is preliminary data.</text>
</comment>
<name>A0ABU8MLV6_9PSEU</name>
<proteinExistence type="predicted"/>
<dbReference type="RefSeq" id="WP_337694853.1">
    <property type="nucleotide sequence ID" value="NZ_JBBEGN010000004.1"/>
</dbReference>
<reference evidence="1 2" key="1">
    <citation type="submission" date="2024-03" db="EMBL/GenBank/DDBJ databases">
        <title>Actinomycetospora sp. OC33-EN08, a novel actinomycete isolated from wild orchid (Aerides multiflora).</title>
        <authorList>
            <person name="Suriyachadkun C."/>
        </authorList>
    </citation>
    <scope>NUCLEOTIDE SEQUENCE [LARGE SCALE GENOMIC DNA]</scope>
    <source>
        <strain evidence="1 2">OC33-EN08</strain>
    </source>
</reference>
<dbReference type="Proteomes" id="UP001385809">
    <property type="component" value="Unassembled WGS sequence"/>
</dbReference>
<organism evidence="1 2">
    <name type="scientific">Actinomycetospora aurantiaca</name>
    <dbReference type="NCBI Taxonomy" id="3129233"/>
    <lineage>
        <taxon>Bacteria</taxon>
        <taxon>Bacillati</taxon>
        <taxon>Actinomycetota</taxon>
        <taxon>Actinomycetes</taxon>
        <taxon>Pseudonocardiales</taxon>
        <taxon>Pseudonocardiaceae</taxon>
        <taxon>Actinomycetospora</taxon>
    </lineage>
</organism>
<evidence type="ECO:0008006" key="3">
    <source>
        <dbReference type="Google" id="ProtNLM"/>
    </source>
</evidence>
<evidence type="ECO:0000313" key="2">
    <source>
        <dbReference type="Proteomes" id="UP001385809"/>
    </source>
</evidence>
<protein>
    <recommendedName>
        <fullName evidence="3">DUF1440 domain-containing protein</fullName>
    </recommendedName>
</protein>
<accession>A0ABU8MLV6</accession>
<dbReference type="EMBL" id="JBBEGN010000004">
    <property type="protein sequence ID" value="MEJ2868241.1"/>
    <property type="molecule type" value="Genomic_DNA"/>
</dbReference>
<gene>
    <name evidence="1" type="ORF">WCD74_10720</name>
</gene>
<keyword evidence="2" id="KW-1185">Reference proteome</keyword>